<keyword evidence="9" id="KW-0833">Ubl conjugation pathway</keyword>
<dbReference type="PROSITE" id="PS51698">
    <property type="entry name" value="U_BOX"/>
    <property type="match status" value="1"/>
</dbReference>
<dbReference type="EMBL" id="GIBP01000454">
    <property type="protein sequence ID" value="NDV29423.1"/>
    <property type="molecule type" value="Transcribed_RNA"/>
</dbReference>
<dbReference type="InterPro" id="IPR019474">
    <property type="entry name" value="Ub_conjug_fac_E4_core"/>
</dbReference>
<dbReference type="Gene3D" id="3.30.40.10">
    <property type="entry name" value="Zinc/RING finger domain, C3HC4 (zinc finger)"/>
    <property type="match status" value="1"/>
</dbReference>
<evidence type="ECO:0000256" key="2">
    <source>
        <dbReference type="ARBA" id="ARBA00004123"/>
    </source>
</evidence>
<evidence type="ECO:0000256" key="4">
    <source>
        <dbReference type="ARBA" id="ARBA00004906"/>
    </source>
</evidence>
<dbReference type="FunFam" id="3.30.40.10:FF:000055">
    <property type="entry name" value="Ubiquitin conjugation factor e4 a"/>
    <property type="match status" value="1"/>
</dbReference>
<dbReference type="GO" id="GO:0000209">
    <property type="term" value="P:protein polyubiquitination"/>
    <property type="evidence" value="ECO:0007669"/>
    <property type="project" value="TreeGrafter"/>
</dbReference>
<dbReference type="GO" id="GO:0005737">
    <property type="term" value="C:cytoplasm"/>
    <property type="evidence" value="ECO:0007669"/>
    <property type="project" value="UniProtKB-SubCell"/>
</dbReference>
<dbReference type="GO" id="GO:0000151">
    <property type="term" value="C:ubiquitin ligase complex"/>
    <property type="evidence" value="ECO:0007669"/>
    <property type="project" value="InterPro"/>
</dbReference>
<keyword evidence="10" id="KW-0539">Nucleus</keyword>
<dbReference type="InterPro" id="IPR003613">
    <property type="entry name" value="Ubox_domain"/>
</dbReference>
<sequence>MEWEEALVCKVFGVSLKDEGKSEVIYLDKLRKEFELEGREIVNGLSILDVDRVLLHVCGLFKLPSPFLTILDYLRVSYKTAAQEKLQILNEYDKVNRVDEILDVIMNQMILLIKFPNMYPLTAQEDVYSKQIVPFLEGLCMEKEGEGVVKGLIGKVQGDEEVLEPILDELVTKVLTFIILDPFEPSFKLMKHFFSNPCVLNYVVQHPKWIPSMRNTGKELEATSILGPFFRLNTLPSTNIDAFFPDLVTPENKAAVVDNFRKRLEISKEYSVDLVTAVMESSVENGDRMLDWFGTAISRNKDRVKMNVDRITLCSDSFLANVTIVLLRLCQPFTQLSAQNVDSIDSDYLLVSDRLNIPTDTTRLNLLTETLKTLSTQLRADRNGSPFNRETEYFFLALQALHLGLCKMYAVYDRQLGDLRLFALREAQLLEPKLLEMVFTFYSFFSQYMVQTALGGRRKTPEVLPLVEPVPRNFSCIPEYFVEDLVDFFSFLVTRQSTMLDEYPLDSIFCFLTTFIASPDYIKNPHLRGKLIDLLGCFTPAILKRSLQKDPFCNTLAETFLPNALTEYYIDIEITGASNQFYDKFNGRFYVSVVLKHIWGLPSYRNAFEKIFHNEALFLRFTNMLMNDSIFLMDEAFGKIKKLHELEQKIINNNHLSFQEREEYNQHENLVRTYLLLGYETIRMLEYMTRDFPSCFIRPEMQDRLVGTLNYWLMTLVGPNSKYLAVTQHNRYHFQPDWLIEKIAHLYVNFLRFEEFFSSVVKDVRSYSGDVFKTSVERVEKALLNPKYEAERNRKDLLDLYKEFVLKVESKSKEEEAKQEILGEVPEEFLDPLLQTLMRDPVRLPTSNIVVDRNTIIRHLLSTPSDPFNRHPLTAEQLIPDNELKKKIEDWLSKVKS</sequence>
<dbReference type="UniPathway" id="UPA00143"/>
<evidence type="ECO:0000256" key="9">
    <source>
        <dbReference type="ARBA" id="ARBA00022786"/>
    </source>
</evidence>
<dbReference type="PANTHER" id="PTHR13931">
    <property type="entry name" value="UBIQUITINATION FACTOR E4"/>
    <property type="match status" value="1"/>
</dbReference>
<evidence type="ECO:0000256" key="10">
    <source>
        <dbReference type="ARBA" id="ARBA00023242"/>
    </source>
</evidence>
<evidence type="ECO:0000256" key="8">
    <source>
        <dbReference type="ARBA" id="ARBA00022679"/>
    </source>
</evidence>
<dbReference type="GO" id="GO:0036503">
    <property type="term" value="P:ERAD pathway"/>
    <property type="evidence" value="ECO:0007669"/>
    <property type="project" value="InterPro"/>
</dbReference>
<evidence type="ECO:0000313" key="12">
    <source>
        <dbReference type="EMBL" id="NDV29423.1"/>
    </source>
</evidence>
<dbReference type="AlphaFoldDB" id="A0A6B2KXE7"/>
<reference evidence="12" key="1">
    <citation type="journal article" date="2020" name="J. Eukaryot. Microbiol.">
        <title>De novo Sequencing, Assembly and Annotation of the Transcriptome for the Free-Living Testate Amoeba Arcella intermedia.</title>
        <authorList>
            <person name="Ribeiro G.M."/>
            <person name="Porfirio-Sousa A.L."/>
            <person name="Maurer-Alcala X.X."/>
            <person name="Katz L.A."/>
            <person name="Lahr D.J.G."/>
        </authorList>
    </citation>
    <scope>NUCLEOTIDE SEQUENCE</scope>
</reference>
<evidence type="ECO:0000256" key="5">
    <source>
        <dbReference type="ARBA" id="ARBA00007434"/>
    </source>
</evidence>
<evidence type="ECO:0000256" key="3">
    <source>
        <dbReference type="ARBA" id="ARBA00004496"/>
    </source>
</evidence>
<proteinExistence type="inferred from homology"/>
<keyword evidence="7" id="KW-0963">Cytoplasm</keyword>
<evidence type="ECO:0000256" key="1">
    <source>
        <dbReference type="ARBA" id="ARBA00000900"/>
    </source>
</evidence>
<dbReference type="EC" id="2.3.2.27" evidence="6"/>
<comment type="similarity">
    <text evidence="5">Belongs to the ubiquitin conjugation factor E4 family.</text>
</comment>
<comment type="pathway">
    <text evidence="4">Protein modification; protein ubiquitination.</text>
</comment>
<dbReference type="InterPro" id="IPR045132">
    <property type="entry name" value="UBE4"/>
</dbReference>
<evidence type="ECO:0000259" key="11">
    <source>
        <dbReference type="PROSITE" id="PS51698"/>
    </source>
</evidence>
<organism evidence="12">
    <name type="scientific">Arcella intermedia</name>
    <dbReference type="NCBI Taxonomy" id="1963864"/>
    <lineage>
        <taxon>Eukaryota</taxon>
        <taxon>Amoebozoa</taxon>
        <taxon>Tubulinea</taxon>
        <taxon>Elardia</taxon>
        <taxon>Arcellinida</taxon>
        <taxon>Sphaerothecina</taxon>
        <taxon>Arcellidae</taxon>
        <taxon>Arcella</taxon>
    </lineage>
</organism>
<dbReference type="InterPro" id="IPR013083">
    <property type="entry name" value="Znf_RING/FYVE/PHD"/>
</dbReference>
<dbReference type="GO" id="GO:0006511">
    <property type="term" value="P:ubiquitin-dependent protein catabolic process"/>
    <property type="evidence" value="ECO:0007669"/>
    <property type="project" value="InterPro"/>
</dbReference>
<feature type="domain" description="U-box" evidence="11">
    <location>
        <begin position="824"/>
        <end position="897"/>
    </location>
</feature>
<dbReference type="GO" id="GO:0034450">
    <property type="term" value="F:ubiquitin-ubiquitin ligase activity"/>
    <property type="evidence" value="ECO:0007669"/>
    <property type="project" value="InterPro"/>
</dbReference>
<comment type="catalytic activity">
    <reaction evidence="1">
        <text>S-ubiquitinyl-[E2 ubiquitin-conjugating enzyme]-L-cysteine + [acceptor protein]-L-lysine = [E2 ubiquitin-conjugating enzyme]-L-cysteine + N(6)-ubiquitinyl-[acceptor protein]-L-lysine.</text>
        <dbReference type="EC" id="2.3.2.27"/>
    </reaction>
</comment>
<dbReference type="PANTHER" id="PTHR13931:SF2">
    <property type="entry name" value="UBIQUITIN CONJUGATION FACTOR E4 B"/>
    <property type="match status" value="1"/>
</dbReference>
<dbReference type="GO" id="GO:0005634">
    <property type="term" value="C:nucleus"/>
    <property type="evidence" value="ECO:0007669"/>
    <property type="project" value="UniProtKB-SubCell"/>
</dbReference>
<evidence type="ECO:0000256" key="7">
    <source>
        <dbReference type="ARBA" id="ARBA00022490"/>
    </source>
</evidence>
<keyword evidence="8" id="KW-0808">Transferase</keyword>
<accession>A0A6B2KXE7</accession>
<dbReference type="Pfam" id="PF10408">
    <property type="entry name" value="Ufd2P_core"/>
    <property type="match status" value="2"/>
</dbReference>
<dbReference type="SMART" id="SM00504">
    <property type="entry name" value="Ubox"/>
    <property type="match status" value="1"/>
</dbReference>
<dbReference type="Pfam" id="PF04564">
    <property type="entry name" value="U-box"/>
    <property type="match status" value="1"/>
</dbReference>
<protein>
    <recommendedName>
        <fullName evidence="6">RING-type E3 ubiquitin transferase</fullName>
        <ecNumber evidence="6">2.3.2.27</ecNumber>
    </recommendedName>
</protein>
<comment type="subcellular location">
    <subcellularLocation>
        <location evidence="3">Cytoplasm</location>
    </subcellularLocation>
    <subcellularLocation>
        <location evidence="2">Nucleus</location>
    </subcellularLocation>
</comment>
<dbReference type="SUPFAM" id="SSF57850">
    <property type="entry name" value="RING/U-box"/>
    <property type="match status" value="1"/>
</dbReference>
<name>A0A6B2KXE7_9EUKA</name>
<evidence type="ECO:0000256" key="6">
    <source>
        <dbReference type="ARBA" id="ARBA00012483"/>
    </source>
</evidence>